<dbReference type="PANTHER" id="PTHR43198">
    <property type="entry name" value="BIFUNCTIONAL TH2 PROTEIN"/>
    <property type="match status" value="1"/>
</dbReference>
<dbReference type="GO" id="GO:0043531">
    <property type="term" value="F:ADP binding"/>
    <property type="evidence" value="ECO:0007669"/>
    <property type="project" value="InterPro"/>
</dbReference>
<organism evidence="4 5">
    <name type="scientific">Lactuca virosa</name>
    <dbReference type="NCBI Taxonomy" id="75947"/>
    <lineage>
        <taxon>Eukaryota</taxon>
        <taxon>Viridiplantae</taxon>
        <taxon>Streptophyta</taxon>
        <taxon>Embryophyta</taxon>
        <taxon>Tracheophyta</taxon>
        <taxon>Spermatophyta</taxon>
        <taxon>Magnoliopsida</taxon>
        <taxon>eudicotyledons</taxon>
        <taxon>Gunneridae</taxon>
        <taxon>Pentapetalae</taxon>
        <taxon>asterids</taxon>
        <taxon>campanulids</taxon>
        <taxon>Asterales</taxon>
        <taxon>Asteraceae</taxon>
        <taxon>Cichorioideae</taxon>
        <taxon>Cichorieae</taxon>
        <taxon>Lactucinae</taxon>
        <taxon>Lactuca</taxon>
    </lineage>
</organism>
<feature type="domain" description="Thiaminase-2/PQQC" evidence="3">
    <location>
        <begin position="77"/>
        <end position="174"/>
    </location>
</feature>
<comment type="caution">
    <text evidence="4">The sequence shown here is derived from an EMBL/GenBank/DDBJ whole genome shotgun (WGS) entry which is preliminary data.</text>
</comment>
<evidence type="ECO:0008006" key="6">
    <source>
        <dbReference type="Google" id="ProtNLM"/>
    </source>
</evidence>
<dbReference type="InterPro" id="IPR004305">
    <property type="entry name" value="Thiaminase-2/PQQC"/>
</dbReference>
<keyword evidence="5" id="KW-1185">Reference proteome</keyword>
<gene>
    <name evidence="4" type="ORF">LVIROSA_LOCUS16771</name>
</gene>
<dbReference type="EMBL" id="CAKMRJ010003259">
    <property type="protein sequence ID" value="CAH1429953.1"/>
    <property type="molecule type" value="Genomic_DNA"/>
</dbReference>
<dbReference type="InterPro" id="IPR023214">
    <property type="entry name" value="HAD_sf"/>
</dbReference>
<dbReference type="PRINTS" id="PR00364">
    <property type="entry name" value="DISEASERSIST"/>
</dbReference>
<dbReference type="Proteomes" id="UP001157418">
    <property type="component" value="Unassembled WGS sequence"/>
</dbReference>
<accession>A0AAU9MQ05</accession>
<sequence length="875" mass="99097">MRLFLNKPSFSIPINIIRSAFFNSNRRYPLPVKNHNLNFFFRRISSMATTPKPNEEGAAKRFWDKFSKESNLTLYTPFVVSLASGNLKIDTFGHYVAQDVHFFKCFAQAYELAEDCADDDDAKDSIVELRKNVLYELRHHASFVQEWGVDLSKETTPNAATTKYTNFLLATASGKVEGVKGPGELATPFEKTKVAAYTLSAMAPFMRLYVFLGNELKSFVDFDGDEHPYKKLIHKYSSESYQATMLQIEDLLDKLSVSLTGQELDTMQKLYHQALKLEMEFFLAQPVHQPTVLPLSKLHIPSENQLMIFSDFDLTCSVVDSSAILAEIAIVTAPKSDQSQPESQSQSQIVRMPSADLRNTWEMLSKEYTEEYEQCMESMLANEKVESFEYEGLKKAVEELVEFERKANMKVIESEVLKGLNVEDIKRAGERLIMLDGCMGFFQSIINNQNLNVNVHVLSYCWCADLIRSAFSSGGLHKINIHANEFEYQNSLSTGEIIKQVESPIDKLQAFTNILKNNPQTGPTNLTIYIGDSVGDLLCLLEADIGIVIGSSSSLRRIGTHFGVSFVPLFPALVKKQKECIEGSSFKWKGLSGVLYTVFGSYMDAIVLGCQFVKWAERFCCRDEWHEAKVINKIVEKISVELCFTNLEVDEKLIGMESRIRDIVSSLEMGVEDVRMIGIKGIGGVGRRLWQQLFLTKYYFLLKVKALLRTNFTIGNVHEGKSIMKKILCGKKVLLVLDDVDHLDQLDALAGGINWFKPGSRVIITTRDEQVLKAHRVKLNHDINLLSQDEATCLFSRYAFGRDIPIQTYKDLTLEVVHYAAGLPLIIKVLGSFLCGKDKLEWKDVVKRLKSIPLKETLEKLELSYTERLAERTSN</sequence>
<protein>
    <recommendedName>
        <fullName evidence="6">Thiaminase-2/PQQC domain-containing protein</fullName>
    </recommendedName>
</protein>
<dbReference type="Gene3D" id="1.10.8.430">
    <property type="entry name" value="Helical domain of apoptotic protease-activating factors"/>
    <property type="match status" value="1"/>
</dbReference>
<dbReference type="Pfam" id="PF03070">
    <property type="entry name" value="TENA_THI-4"/>
    <property type="match status" value="2"/>
</dbReference>
<dbReference type="InterPro" id="IPR036412">
    <property type="entry name" value="HAD-like_sf"/>
</dbReference>
<feature type="domain" description="NB-ARC" evidence="2">
    <location>
        <begin position="718"/>
        <end position="802"/>
    </location>
</feature>
<dbReference type="GO" id="GO:0006772">
    <property type="term" value="P:thiamine metabolic process"/>
    <property type="evidence" value="ECO:0007669"/>
    <property type="project" value="UniProtKB-ARBA"/>
</dbReference>
<dbReference type="Gene3D" id="1.20.910.10">
    <property type="entry name" value="Heme oxygenase-like"/>
    <property type="match status" value="1"/>
</dbReference>
<dbReference type="FunFam" id="1.20.910.10:FF:000006">
    <property type="entry name" value="Bifunctional TH2 protein, mitochondrial"/>
    <property type="match status" value="1"/>
</dbReference>
<dbReference type="InterPro" id="IPR002182">
    <property type="entry name" value="NB-ARC"/>
</dbReference>
<name>A0AAU9MQ05_9ASTR</name>
<dbReference type="Pfam" id="PF00931">
    <property type="entry name" value="NB-ARC"/>
    <property type="match status" value="1"/>
</dbReference>
<dbReference type="CDD" id="cd19368">
    <property type="entry name" value="TenA_C_AtTH2-like"/>
    <property type="match status" value="1"/>
</dbReference>
<dbReference type="InterPro" id="IPR027417">
    <property type="entry name" value="P-loop_NTPase"/>
</dbReference>
<evidence type="ECO:0000313" key="4">
    <source>
        <dbReference type="EMBL" id="CAH1429953.1"/>
    </source>
</evidence>
<reference evidence="4 5" key="1">
    <citation type="submission" date="2022-01" db="EMBL/GenBank/DDBJ databases">
        <authorList>
            <person name="Xiong W."/>
            <person name="Schranz E."/>
        </authorList>
    </citation>
    <scope>NUCLEOTIDE SEQUENCE [LARGE SCALE GENOMIC DNA]</scope>
</reference>
<evidence type="ECO:0000259" key="3">
    <source>
        <dbReference type="Pfam" id="PF03070"/>
    </source>
</evidence>
<feature type="domain" description="Thiaminase-2/PQQC" evidence="3">
    <location>
        <begin position="196"/>
        <end position="282"/>
    </location>
</feature>
<keyword evidence="1" id="KW-0433">Leucine-rich repeat</keyword>
<proteinExistence type="predicted"/>
<dbReference type="Gene3D" id="3.40.50.1000">
    <property type="entry name" value="HAD superfamily/HAD-like"/>
    <property type="match status" value="1"/>
</dbReference>
<dbReference type="InterPro" id="IPR050967">
    <property type="entry name" value="Thiamine_Salvage_TenA"/>
</dbReference>
<evidence type="ECO:0000256" key="1">
    <source>
        <dbReference type="ARBA" id="ARBA00022614"/>
    </source>
</evidence>
<dbReference type="SUPFAM" id="SSF56784">
    <property type="entry name" value="HAD-like"/>
    <property type="match status" value="1"/>
</dbReference>
<dbReference type="Gene3D" id="3.40.50.300">
    <property type="entry name" value="P-loop containing nucleotide triphosphate hydrolases"/>
    <property type="match status" value="1"/>
</dbReference>
<dbReference type="InterPro" id="IPR016084">
    <property type="entry name" value="Haem_Oase-like_multi-hlx"/>
</dbReference>
<evidence type="ECO:0000259" key="2">
    <source>
        <dbReference type="Pfam" id="PF00931"/>
    </source>
</evidence>
<dbReference type="SUPFAM" id="SSF48613">
    <property type="entry name" value="Heme oxygenase-like"/>
    <property type="match status" value="1"/>
</dbReference>
<dbReference type="PANTHER" id="PTHR43198:SF2">
    <property type="entry name" value="SI:CH1073-67J19.1-RELATED"/>
    <property type="match status" value="1"/>
</dbReference>
<dbReference type="InterPro" id="IPR042197">
    <property type="entry name" value="Apaf_helical"/>
</dbReference>
<evidence type="ECO:0000313" key="5">
    <source>
        <dbReference type="Proteomes" id="UP001157418"/>
    </source>
</evidence>
<dbReference type="AlphaFoldDB" id="A0AAU9MQ05"/>
<dbReference type="GO" id="GO:0005829">
    <property type="term" value="C:cytosol"/>
    <property type="evidence" value="ECO:0007669"/>
    <property type="project" value="TreeGrafter"/>
</dbReference>
<dbReference type="SUPFAM" id="SSF52540">
    <property type="entry name" value="P-loop containing nucleoside triphosphate hydrolases"/>
    <property type="match status" value="1"/>
</dbReference>